<dbReference type="CDD" id="cd02968">
    <property type="entry name" value="SCO"/>
    <property type="match status" value="1"/>
</dbReference>
<keyword evidence="2" id="KW-0186">Copper</keyword>
<dbReference type="RefSeq" id="WP_083645735.1">
    <property type="nucleotide sequence ID" value="NZ_AMRU01000004.1"/>
</dbReference>
<dbReference type="PROSITE" id="PS51352">
    <property type="entry name" value="THIOREDOXIN_2"/>
    <property type="match status" value="1"/>
</dbReference>
<proteinExistence type="inferred from homology"/>
<dbReference type="AlphaFoldDB" id="A0A1L7I992"/>
<sequence>MKLKFTIIIILILAGLYSSCKNSGKKLPILGNKEISSNGKDTLYQTIPDFSFTNQDSLLITSNTFANKIYIADFFFTSCTTICPIMKNEMQKVYNKYKGNPKVAFLSHSIDPSHDSVPVLKAYAKNLEINNDQWHFVTGDQEAIFEMAQKHYMVSALEDSTVPNGVLHSGAFILIDEQKRIRGYYDGTNPEEVDKLIQDIPLLLHDKEL</sequence>
<gene>
    <name evidence="3" type="ORF">GRFL_3457</name>
</gene>
<evidence type="ECO:0000256" key="1">
    <source>
        <dbReference type="ARBA" id="ARBA00010996"/>
    </source>
</evidence>
<dbReference type="Pfam" id="PF02630">
    <property type="entry name" value="SCO1-SenC"/>
    <property type="match status" value="1"/>
</dbReference>
<accession>A0A1L7I992</accession>
<evidence type="ECO:0000256" key="2">
    <source>
        <dbReference type="ARBA" id="ARBA00023008"/>
    </source>
</evidence>
<dbReference type="EMBL" id="CP016359">
    <property type="protein sequence ID" value="APU70181.1"/>
    <property type="molecule type" value="Genomic_DNA"/>
</dbReference>
<dbReference type="InterPro" id="IPR003782">
    <property type="entry name" value="SCO1/SenC"/>
</dbReference>
<evidence type="ECO:0000313" key="4">
    <source>
        <dbReference type="Proteomes" id="UP000186230"/>
    </source>
</evidence>
<dbReference type="SUPFAM" id="SSF52833">
    <property type="entry name" value="Thioredoxin-like"/>
    <property type="match status" value="1"/>
</dbReference>
<reference evidence="3 4" key="1">
    <citation type="submission" date="2016-07" db="EMBL/GenBank/DDBJ databases">
        <title>Multi-omics approach to identify versatile polysaccharide utilization systems of a marine flavobacterium Gramella flava.</title>
        <authorList>
            <person name="Tang K."/>
        </authorList>
    </citation>
    <scope>NUCLEOTIDE SEQUENCE [LARGE SCALE GENOMIC DNA]</scope>
    <source>
        <strain evidence="3 4">JLT2011</strain>
    </source>
</reference>
<evidence type="ECO:0000313" key="3">
    <source>
        <dbReference type="EMBL" id="APU70181.1"/>
    </source>
</evidence>
<dbReference type="OrthoDB" id="9811998at2"/>
<dbReference type="InterPro" id="IPR036249">
    <property type="entry name" value="Thioredoxin-like_sf"/>
</dbReference>
<dbReference type="STRING" id="1229726.GRFL_3457"/>
<dbReference type="PANTHER" id="PTHR12151">
    <property type="entry name" value="ELECTRON TRANSPORT PROTIN SCO1/SENC FAMILY MEMBER"/>
    <property type="match status" value="1"/>
</dbReference>
<comment type="similarity">
    <text evidence="1">Belongs to the SCO1/2 family.</text>
</comment>
<dbReference type="Gene3D" id="3.40.30.10">
    <property type="entry name" value="Glutaredoxin"/>
    <property type="match status" value="1"/>
</dbReference>
<keyword evidence="4" id="KW-1185">Reference proteome</keyword>
<organism evidence="3 4">
    <name type="scientific">Christiangramia flava JLT2011</name>
    <dbReference type="NCBI Taxonomy" id="1229726"/>
    <lineage>
        <taxon>Bacteria</taxon>
        <taxon>Pseudomonadati</taxon>
        <taxon>Bacteroidota</taxon>
        <taxon>Flavobacteriia</taxon>
        <taxon>Flavobacteriales</taxon>
        <taxon>Flavobacteriaceae</taxon>
        <taxon>Christiangramia</taxon>
    </lineage>
</organism>
<keyword evidence="3" id="KW-0449">Lipoprotein</keyword>
<dbReference type="PANTHER" id="PTHR12151:SF25">
    <property type="entry name" value="LINALOOL DEHYDRATASE_ISOMERASE DOMAIN-CONTAINING PROTEIN"/>
    <property type="match status" value="1"/>
</dbReference>
<protein>
    <submittedName>
        <fullName evidence="3">SCO1/SenC family lipoprotein</fullName>
    </submittedName>
</protein>
<dbReference type="Proteomes" id="UP000186230">
    <property type="component" value="Chromosome"/>
</dbReference>
<name>A0A1L7I992_9FLAO</name>
<dbReference type="KEGG" id="gfl:GRFL_3457"/>
<dbReference type="InterPro" id="IPR013766">
    <property type="entry name" value="Thioredoxin_domain"/>
</dbReference>